<evidence type="ECO:0000256" key="2">
    <source>
        <dbReference type="ARBA" id="ARBA00022578"/>
    </source>
</evidence>
<evidence type="ECO:0000256" key="5">
    <source>
        <dbReference type="SAM" id="MobiDB-lite"/>
    </source>
</evidence>
<evidence type="ECO:0000256" key="1">
    <source>
        <dbReference type="ARBA" id="ARBA00009402"/>
    </source>
</evidence>
<feature type="domain" description="DUF4158" evidence="7">
    <location>
        <begin position="8"/>
        <end position="175"/>
    </location>
</feature>
<evidence type="ECO:0000256" key="3">
    <source>
        <dbReference type="ARBA" id="ARBA00023125"/>
    </source>
</evidence>
<dbReference type="NCBIfam" id="NF033527">
    <property type="entry name" value="transpos_Tn3"/>
    <property type="match status" value="1"/>
</dbReference>
<dbReference type="Pfam" id="PF13700">
    <property type="entry name" value="DUF4158"/>
    <property type="match status" value="1"/>
</dbReference>
<dbReference type="EMBL" id="JADEYC010000034">
    <property type="protein sequence ID" value="MBE9376200.1"/>
    <property type="molecule type" value="Genomic_DNA"/>
</dbReference>
<dbReference type="Pfam" id="PF01526">
    <property type="entry name" value="DDE_Tnp_Tn3"/>
    <property type="match status" value="1"/>
</dbReference>
<dbReference type="AlphaFoldDB" id="A0A929BCE2"/>
<feature type="domain" description="Tn3 transposase DDE" evidence="6">
    <location>
        <begin position="605"/>
        <end position="999"/>
    </location>
</feature>
<keyword evidence="9" id="KW-1185">Reference proteome</keyword>
<dbReference type="GO" id="GO:0006313">
    <property type="term" value="P:DNA transposition"/>
    <property type="evidence" value="ECO:0007669"/>
    <property type="project" value="InterPro"/>
</dbReference>
<sequence>MRGVSLEFLSGEQVEAFGRFTGVPSRSELDRFCVLSDTDVQRARQRRRPQNRLGFAVQLVTVRMLGRFLPDPLEVPWEIVEQLAGQVDVDDPSCLKQYAQRVPTQHEHTREITAVYGYRAFEDAQAQQEFREFVAARAWTSTEGPRKLFERATAWLLRHKVLLPGITTLSRRVGEIRDEQAQRLYTAVGALVSPEQAGELEQLVRVGDGARLSELERLRRSPTENTPTELARQVERLGELRGLELSELDVSRIPQNRLWHLARYGLGTKAATIRGLSSARKTATLVAMGRVLTQQATDDTLDVFDVLVRENLIRRAERESAKTRLHSLPRLSRASVTVATGLKTVLGQLRQDSDQTVDADAVWTALETAVGQTQLAEALDAVEELTADQGDPDATARAELLDRFPTLRKAVASLVEVSFGAAEGGTATLAEFLRLPQLFPGRCRKLSTAQIQSELVGPSWRRLVLGNPDLAADQVDQRAYISAVTEAFHSRLRRGDVFAHGGLRWADPREKLLDETQWQMAKLEVLTSLELPEDPQPHLAELTGKLDTAYRVVAERGQGSEQQAATVGADGRLHLDKLEPQESSEEATELSRLCAAMLPEVDLPDLLMEVHGWTGCLGEYTHLSEAEARMSELPTSVAACLVAEACNVGFTPVIHSGHPALRRGRLSHVQQNYLRPDTHRAANARLLERHNTLDLVGQWGTGAVASVDGLRFVVPSASVRTGANPRYFGQRGKGVTWLNYVNDQVAGLGGFVVTGTVRDSLHVLDGLLDLDGGPRPEMVATDTASYSDQVFGLFALLGYQFSPRLADMPDQKFWRMDPAADYGPLNALAPDRRHVLDLELIQRNWPDLLRVAGSLSTGAMKASELMRLTQGGGSPTTLGKALAEYGRIAKTLHMLAFVDADETYRRRIHTQLNTQESRHALARRIFHGKRGQLYQPYRQGQEDQLGALGLVLNMVVLWNTVYLDAIVKHLRSQGYPVRDEDVSRLSPLGWRHINVQGRYAFTNSPPSELRPLRDPTSPDDEL</sequence>
<dbReference type="GO" id="GO:0003677">
    <property type="term" value="F:DNA binding"/>
    <property type="evidence" value="ECO:0007669"/>
    <property type="project" value="UniProtKB-KW"/>
</dbReference>
<dbReference type="InterPro" id="IPR047653">
    <property type="entry name" value="Tn3-like_transpos"/>
</dbReference>
<evidence type="ECO:0000313" key="8">
    <source>
        <dbReference type="EMBL" id="MBE9376200.1"/>
    </source>
</evidence>
<evidence type="ECO:0000313" key="9">
    <source>
        <dbReference type="Proteomes" id="UP000598360"/>
    </source>
</evidence>
<dbReference type="Proteomes" id="UP000598360">
    <property type="component" value="Unassembled WGS sequence"/>
</dbReference>
<keyword evidence="3" id="KW-0238">DNA-binding</keyword>
<dbReference type="InterPro" id="IPR025296">
    <property type="entry name" value="DUF4158"/>
</dbReference>
<name>A0A929BCE2_9PSEU</name>
<evidence type="ECO:0000259" key="6">
    <source>
        <dbReference type="Pfam" id="PF01526"/>
    </source>
</evidence>
<evidence type="ECO:0000256" key="4">
    <source>
        <dbReference type="ARBA" id="ARBA00023172"/>
    </source>
</evidence>
<dbReference type="GO" id="GO:0004803">
    <property type="term" value="F:transposase activity"/>
    <property type="evidence" value="ECO:0007669"/>
    <property type="project" value="InterPro"/>
</dbReference>
<evidence type="ECO:0000259" key="7">
    <source>
        <dbReference type="Pfam" id="PF13700"/>
    </source>
</evidence>
<protein>
    <submittedName>
        <fullName evidence="8">Tn3 family transposase</fullName>
    </submittedName>
</protein>
<feature type="region of interest" description="Disordered" evidence="5">
    <location>
        <begin position="1002"/>
        <end position="1022"/>
    </location>
</feature>
<organism evidence="8 9">
    <name type="scientific">Saccharopolyspora montiporae</name>
    <dbReference type="NCBI Taxonomy" id="2781240"/>
    <lineage>
        <taxon>Bacteria</taxon>
        <taxon>Bacillati</taxon>
        <taxon>Actinomycetota</taxon>
        <taxon>Actinomycetes</taxon>
        <taxon>Pseudonocardiales</taxon>
        <taxon>Pseudonocardiaceae</taxon>
        <taxon>Saccharopolyspora</taxon>
    </lineage>
</organism>
<gene>
    <name evidence="8" type="ORF">IQ251_17255</name>
</gene>
<dbReference type="InterPro" id="IPR002513">
    <property type="entry name" value="Tn3_Tnp_DDE_dom"/>
</dbReference>
<keyword evidence="4" id="KW-0233">DNA recombination</keyword>
<accession>A0A929BCE2</accession>
<reference evidence="8" key="1">
    <citation type="submission" date="2020-10" db="EMBL/GenBank/DDBJ databases">
        <title>Diversity and distribution of actinomycetes associated with coral in the coast of Hainan.</title>
        <authorList>
            <person name="Li F."/>
        </authorList>
    </citation>
    <scope>NUCLEOTIDE SEQUENCE</scope>
    <source>
        <strain evidence="8">HNM0983</strain>
    </source>
</reference>
<keyword evidence="2" id="KW-0815">Transposition</keyword>
<comment type="caution">
    <text evidence="8">The sequence shown here is derived from an EMBL/GenBank/DDBJ whole genome shotgun (WGS) entry which is preliminary data.</text>
</comment>
<proteinExistence type="inferred from homology"/>
<comment type="similarity">
    <text evidence="1">Belongs to the transposase 7 family.</text>
</comment>